<dbReference type="OrthoDB" id="409136at2759"/>
<keyword evidence="2" id="KW-0520">NAD</keyword>
<dbReference type="GO" id="GO:0016491">
    <property type="term" value="F:oxidoreductase activity"/>
    <property type="evidence" value="ECO:0007669"/>
    <property type="project" value="UniProtKB-KW"/>
</dbReference>
<dbReference type="PANTHER" id="PTHR13871">
    <property type="entry name" value="THIOREDOXIN"/>
    <property type="match status" value="1"/>
</dbReference>
<dbReference type="InterPro" id="IPR052259">
    <property type="entry name" value="Nucleoredoxin-like"/>
</dbReference>
<sequence length="81" mass="9107">MCEVGPLLRAKKKDSNFDGKTVNSNVAELVEEHGIQAYPFTPEKLEEIAEIERKRLESLTLESLLVSGERDFFIGKDGIKV</sequence>
<protein>
    <submittedName>
        <fullName evidence="3">Putative nucleoredoxin 1</fullName>
    </submittedName>
</protein>
<evidence type="ECO:0000313" key="3">
    <source>
        <dbReference type="EMBL" id="RWR85151.1"/>
    </source>
</evidence>
<evidence type="ECO:0000313" key="4">
    <source>
        <dbReference type="Proteomes" id="UP000283530"/>
    </source>
</evidence>
<comment type="caution">
    <text evidence="3">The sequence shown here is derived from an EMBL/GenBank/DDBJ whole genome shotgun (WGS) entry which is preliminary data.</text>
</comment>
<name>A0A443P351_9MAGN</name>
<dbReference type="EMBL" id="QPKB01000005">
    <property type="protein sequence ID" value="RWR85151.1"/>
    <property type="molecule type" value="Genomic_DNA"/>
</dbReference>
<evidence type="ECO:0000256" key="1">
    <source>
        <dbReference type="ARBA" id="ARBA00023002"/>
    </source>
</evidence>
<dbReference type="Proteomes" id="UP000283530">
    <property type="component" value="Unassembled WGS sequence"/>
</dbReference>
<evidence type="ECO:0000256" key="2">
    <source>
        <dbReference type="ARBA" id="ARBA00023027"/>
    </source>
</evidence>
<proteinExistence type="predicted"/>
<organism evidence="3 4">
    <name type="scientific">Cinnamomum micranthum f. kanehirae</name>
    <dbReference type="NCBI Taxonomy" id="337451"/>
    <lineage>
        <taxon>Eukaryota</taxon>
        <taxon>Viridiplantae</taxon>
        <taxon>Streptophyta</taxon>
        <taxon>Embryophyta</taxon>
        <taxon>Tracheophyta</taxon>
        <taxon>Spermatophyta</taxon>
        <taxon>Magnoliopsida</taxon>
        <taxon>Magnoliidae</taxon>
        <taxon>Laurales</taxon>
        <taxon>Lauraceae</taxon>
        <taxon>Cinnamomum</taxon>
    </lineage>
</organism>
<accession>A0A443P351</accession>
<gene>
    <name evidence="3" type="ORF">CKAN_01400100</name>
</gene>
<keyword evidence="4" id="KW-1185">Reference proteome</keyword>
<dbReference type="AlphaFoldDB" id="A0A443P351"/>
<dbReference type="PANTHER" id="PTHR13871:SF104">
    <property type="entry name" value="NUCLEOREDOXIN 1 ISOFORM X1-RELATED"/>
    <property type="match status" value="1"/>
</dbReference>
<reference evidence="3 4" key="1">
    <citation type="journal article" date="2019" name="Nat. Plants">
        <title>Stout camphor tree genome fills gaps in understanding of flowering plant genome evolution.</title>
        <authorList>
            <person name="Chaw S.M."/>
            <person name="Liu Y.C."/>
            <person name="Wu Y.W."/>
            <person name="Wang H.Y."/>
            <person name="Lin C.I."/>
            <person name="Wu C.S."/>
            <person name="Ke H.M."/>
            <person name="Chang L.Y."/>
            <person name="Hsu C.Y."/>
            <person name="Yang H.T."/>
            <person name="Sudianto E."/>
            <person name="Hsu M.H."/>
            <person name="Wu K.P."/>
            <person name="Wang L.N."/>
            <person name="Leebens-Mack J.H."/>
            <person name="Tsai I.J."/>
        </authorList>
    </citation>
    <scope>NUCLEOTIDE SEQUENCE [LARGE SCALE GENOMIC DNA]</scope>
    <source>
        <strain evidence="4">cv. Chaw 1501</strain>
        <tissue evidence="3">Young leaves</tissue>
    </source>
</reference>
<keyword evidence="1" id="KW-0560">Oxidoreductase</keyword>